<organism evidence="1 2">
    <name type="scientific">Pseudomonas plecoglossicida</name>
    <dbReference type="NCBI Taxonomy" id="70775"/>
    <lineage>
        <taxon>Bacteria</taxon>
        <taxon>Pseudomonadati</taxon>
        <taxon>Pseudomonadota</taxon>
        <taxon>Gammaproteobacteria</taxon>
        <taxon>Pseudomonadales</taxon>
        <taxon>Pseudomonadaceae</taxon>
        <taxon>Pseudomonas</taxon>
    </lineage>
</organism>
<dbReference type="EMBL" id="QANO01000118">
    <property type="protein sequence ID" value="PTU51372.1"/>
    <property type="molecule type" value="Genomic_DNA"/>
</dbReference>
<dbReference type="RefSeq" id="WP_108480877.1">
    <property type="nucleotide sequence ID" value="NZ_QANO01000118.1"/>
</dbReference>
<protein>
    <submittedName>
        <fullName evidence="1">Uncharacterized protein</fullName>
    </submittedName>
</protein>
<comment type="caution">
    <text evidence="1">The sequence shown here is derived from an EMBL/GenBank/DDBJ whole genome shotgun (WGS) entry which is preliminary data.</text>
</comment>
<reference evidence="1 2" key="1">
    <citation type="submission" date="2018-04" db="EMBL/GenBank/DDBJ databases">
        <authorList>
            <person name="Go L.Y."/>
            <person name="Mitchell J.A."/>
        </authorList>
    </citation>
    <scope>NUCLEOTIDE SEQUENCE [LARGE SCALE GENOMIC DNA]</scope>
    <source>
        <strain evidence="1 2">KCJK7865</strain>
    </source>
</reference>
<proteinExistence type="predicted"/>
<dbReference type="AlphaFoldDB" id="A0A2R7UJ09"/>
<evidence type="ECO:0000313" key="2">
    <source>
        <dbReference type="Proteomes" id="UP000244874"/>
    </source>
</evidence>
<gene>
    <name evidence="1" type="ORF">DBB42_15395</name>
</gene>
<sequence length="71" mass="7773">MSIERHIPPEAKRVSLIWVSAMRGDGSPENPERLINLYFSDDGVLMACFDPLNGPPDSYHAGGGADDKDQD</sequence>
<accession>A0A2R7UJ09</accession>
<dbReference type="Proteomes" id="UP000244874">
    <property type="component" value="Unassembled WGS sequence"/>
</dbReference>
<evidence type="ECO:0000313" key="1">
    <source>
        <dbReference type="EMBL" id="PTU51372.1"/>
    </source>
</evidence>
<name>A0A2R7UJ09_PSEDL</name>